<evidence type="ECO:0000259" key="1">
    <source>
        <dbReference type="Pfam" id="PF01569"/>
    </source>
</evidence>
<gene>
    <name evidence="2" type="ORF">NS354_12825</name>
</gene>
<organism evidence="2 3">
    <name type="scientific">Leucobacter chromiiresistens</name>
    <dbReference type="NCBI Taxonomy" id="1079994"/>
    <lineage>
        <taxon>Bacteria</taxon>
        <taxon>Bacillati</taxon>
        <taxon>Actinomycetota</taxon>
        <taxon>Actinomycetes</taxon>
        <taxon>Micrococcales</taxon>
        <taxon>Microbacteriaceae</taxon>
        <taxon>Leucobacter</taxon>
    </lineage>
</organism>
<name>A0A147E8U7_9MICO</name>
<feature type="domain" description="Phosphatidic acid phosphatase type 2/haloperoxidase" evidence="1">
    <location>
        <begin position="11"/>
        <end position="74"/>
    </location>
</feature>
<accession>A0A147E8U7</accession>
<dbReference type="InterPro" id="IPR000326">
    <property type="entry name" value="PAP2/HPO"/>
</dbReference>
<dbReference type="Proteomes" id="UP000070810">
    <property type="component" value="Unassembled WGS sequence"/>
</dbReference>
<sequence>MLPASEERVRISGHTTYAYGIGIGLAMVLPELGPEILTRSSEGGNTRIVLGVHYPLDVMGGRIEGHLGTVRLYSGHDAET</sequence>
<protein>
    <recommendedName>
        <fullName evidence="1">Phosphatidic acid phosphatase type 2/haloperoxidase domain-containing protein</fullName>
    </recommendedName>
</protein>
<evidence type="ECO:0000313" key="2">
    <source>
        <dbReference type="EMBL" id="KTR80736.1"/>
    </source>
</evidence>
<dbReference type="InterPro" id="IPR036938">
    <property type="entry name" value="PAP2/HPO_sf"/>
</dbReference>
<dbReference type="Pfam" id="PF01569">
    <property type="entry name" value="PAP2"/>
    <property type="match status" value="1"/>
</dbReference>
<dbReference type="AlphaFoldDB" id="A0A147E8U7"/>
<dbReference type="EMBL" id="LDRK01000158">
    <property type="protein sequence ID" value="KTR80736.1"/>
    <property type="molecule type" value="Genomic_DNA"/>
</dbReference>
<dbReference type="SUPFAM" id="SSF48317">
    <property type="entry name" value="Acid phosphatase/Vanadium-dependent haloperoxidase"/>
    <property type="match status" value="1"/>
</dbReference>
<proteinExistence type="predicted"/>
<comment type="caution">
    <text evidence="2">The sequence shown here is derived from an EMBL/GenBank/DDBJ whole genome shotgun (WGS) entry which is preliminary data.</text>
</comment>
<keyword evidence="3" id="KW-1185">Reference proteome</keyword>
<dbReference type="Gene3D" id="1.20.144.10">
    <property type="entry name" value="Phosphatidic acid phosphatase type 2/haloperoxidase"/>
    <property type="match status" value="1"/>
</dbReference>
<evidence type="ECO:0000313" key="3">
    <source>
        <dbReference type="Proteomes" id="UP000070810"/>
    </source>
</evidence>
<feature type="non-terminal residue" evidence="2">
    <location>
        <position position="80"/>
    </location>
</feature>
<reference evidence="2 3" key="1">
    <citation type="journal article" date="2016" name="Front. Microbiol.">
        <title>Genomic Resource of Rice Seed Associated Bacteria.</title>
        <authorList>
            <person name="Midha S."/>
            <person name="Bansal K."/>
            <person name="Sharma S."/>
            <person name="Kumar N."/>
            <person name="Patil P.P."/>
            <person name="Chaudhry V."/>
            <person name="Patil P.B."/>
        </authorList>
    </citation>
    <scope>NUCLEOTIDE SEQUENCE [LARGE SCALE GENOMIC DNA]</scope>
    <source>
        <strain evidence="2 3">NS354</strain>
    </source>
</reference>